<keyword evidence="1" id="KW-0732">Signal</keyword>
<evidence type="ECO:0000313" key="3">
    <source>
        <dbReference type="Proteomes" id="UP000326838"/>
    </source>
</evidence>
<dbReference type="Proteomes" id="UP000326838">
    <property type="component" value="Unassembled WGS sequence"/>
</dbReference>
<reference evidence="3" key="1">
    <citation type="submission" date="2019-09" db="EMBL/GenBank/DDBJ databases">
        <title>Mumia zhuanghuii sp. nov. isolated from the intestinal contents of plateau pika (Ochotona curzoniae) in the Qinghai-Tibet plateau of China.</title>
        <authorList>
            <person name="Tian Z."/>
        </authorList>
    </citation>
    <scope>NUCLEOTIDE SEQUENCE [LARGE SCALE GENOMIC DNA]</scope>
    <source>
        <strain evidence="3">L-033</strain>
    </source>
</reference>
<proteinExistence type="predicted"/>
<dbReference type="RefSeq" id="WP_150891673.1">
    <property type="nucleotide sequence ID" value="NZ_VYUY01000003.1"/>
</dbReference>
<feature type="signal peptide" evidence="1">
    <location>
        <begin position="1"/>
        <end position="19"/>
    </location>
</feature>
<feature type="chain" id="PRO_5039651953" evidence="1">
    <location>
        <begin position="20"/>
        <end position="145"/>
    </location>
</feature>
<organism evidence="2 3">
    <name type="scientific">Microbacterium caowuchunii</name>
    <dbReference type="NCBI Taxonomy" id="2614638"/>
    <lineage>
        <taxon>Bacteria</taxon>
        <taxon>Bacillati</taxon>
        <taxon>Actinomycetota</taxon>
        <taxon>Actinomycetes</taxon>
        <taxon>Micrococcales</taxon>
        <taxon>Microbacteriaceae</taxon>
        <taxon>Microbacterium</taxon>
    </lineage>
</organism>
<dbReference type="EMBL" id="VYUY01000003">
    <property type="protein sequence ID" value="KAA9135819.1"/>
    <property type="molecule type" value="Genomic_DNA"/>
</dbReference>
<comment type="caution">
    <text evidence="2">The sequence shown here is derived from an EMBL/GenBank/DDBJ whole genome shotgun (WGS) entry which is preliminary data.</text>
</comment>
<dbReference type="PROSITE" id="PS51257">
    <property type="entry name" value="PROKAR_LIPOPROTEIN"/>
    <property type="match status" value="1"/>
</dbReference>
<name>A0A5N0TR52_9MICO</name>
<evidence type="ECO:0000256" key="1">
    <source>
        <dbReference type="SAM" id="SignalP"/>
    </source>
</evidence>
<evidence type="ECO:0000313" key="2">
    <source>
        <dbReference type="EMBL" id="KAA9135819.1"/>
    </source>
</evidence>
<dbReference type="AlphaFoldDB" id="A0A5N0TR52"/>
<protein>
    <submittedName>
        <fullName evidence="2">Uncharacterized protein</fullName>
    </submittedName>
</protein>
<sequence length="145" mass="15221">MIRRRTGWLALGGMLAALALGGCSQAPGMDDSFTERIPAALERSDLGVTESWADKGVDGLTTYLSVGVSLDRDVISASELQQLIAIVVDENTVSVRNLRLSVEDEAGEDIDIVPLLEQLGADPLVGTFVSITFDEATAIAEGAAS</sequence>
<accession>A0A5N0TR52</accession>
<gene>
    <name evidence="2" type="ORF">F6B40_01130</name>
</gene>
<keyword evidence="3" id="KW-1185">Reference proteome</keyword>